<dbReference type="HOGENOM" id="CLU_181383_0_0_7"/>
<feature type="transmembrane region" description="Helical" evidence="1">
    <location>
        <begin position="59"/>
        <end position="78"/>
    </location>
</feature>
<dbReference type="InterPro" id="IPR021320">
    <property type="entry name" value="DUF2905"/>
</dbReference>
<dbReference type="RefSeq" id="WP_009182948.1">
    <property type="nucleotide sequence ID" value="NZ_CM001368.1"/>
</dbReference>
<gene>
    <name evidence="2" type="ORF">DFW101_3629</name>
</gene>
<keyword evidence="1" id="KW-0812">Transmembrane</keyword>
<dbReference type="AlphaFoldDB" id="G7Q5R6"/>
<organism evidence="2 3">
    <name type="scientific">Solidesulfovibrio carbinoliphilus subsp. oakridgensis</name>
    <dbReference type="NCBI Taxonomy" id="694327"/>
    <lineage>
        <taxon>Bacteria</taxon>
        <taxon>Pseudomonadati</taxon>
        <taxon>Thermodesulfobacteriota</taxon>
        <taxon>Desulfovibrionia</taxon>
        <taxon>Desulfovibrionales</taxon>
        <taxon>Desulfovibrionaceae</taxon>
        <taxon>Solidesulfovibrio</taxon>
    </lineage>
</organism>
<evidence type="ECO:0000256" key="1">
    <source>
        <dbReference type="SAM" id="Phobius"/>
    </source>
</evidence>
<dbReference type="eggNOG" id="ENOG5031893">
    <property type="taxonomic scope" value="Bacteria"/>
</dbReference>
<keyword evidence="1" id="KW-1133">Transmembrane helix</keyword>
<evidence type="ECO:0000313" key="3">
    <source>
        <dbReference type="Proteomes" id="UP000004662"/>
    </source>
</evidence>
<accession>G7Q5R6</accession>
<dbReference type="Proteomes" id="UP000004662">
    <property type="component" value="Chromosome"/>
</dbReference>
<evidence type="ECO:0000313" key="2">
    <source>
        <dbReference type="EMBL" id="EHJ49625.1"/>
    </source>
</evidence>
<dbReference type="PANTHER" id="PTHR36443:SF1">
    <property type="entry name" value="BSR5223 PROTEIN"/>
    <property type="match status" value="1"/>
</dbReference>
<keyword evidence="3" id="KW-1185">Reference proteome</keyword>
<dbReference type="Pfam" id="PF11146">
    <property type="entry name" value="DUF2905"/>
    <property type="match status" value="1"/>
</dbReference>
<dbReference type="EMBL" id="CM001368">
    <property type="protein sequence ID" value="EHJ49625.1"/>
    <property type="molecule type" value="Genomic_DNA"/>
</dbReference>
<protein>
    <recommendedName>
        <fullName evidence="4">DUF2905 domain-containing protein</fullName>
    </recommendedName>
</protein>
<keyword evidence="1" id="KW-0472">Membrane</keyword>
<dbReference type="STRING" id="694327.DFW101_3629"/>
<dbReference type="PANTHER" id="PTHR36443">
    <property type="entry name" value="BSR5223 PROTEIN"/>
    <property type="match status" value="1"/>
</dbReference>
<dbReference type="OrthoDB" id="9811610at2"/>
<name>G7Q5R6_9BACT</name>
<evidence type="ECO:0008006" key="4">
    <source>
        <dbReference type="Google" id="ProtNLM"/>
    </source>
</evidence>
<proteinExistence type="predicted"/>
<sequence>MISSPGKLLVLLGLAVTCLGLVLLAAEKTDLWQSLWSRFPLGRLPGDIHLRGQGFSVHFPWVTCLVVSAVVSIFLWIFRK</sequence>
<reference evidence="3" key="1">
    <citation type="journal article" date="2015" name="Genome Announc.">
        <title>High-Quality Draft Genome Sequence of Desulfovibrio carbinoliphilus FW-101-2B, an Organic Acid-Oxidizing Sulfate-Reducing Bacterium Isolated from Uranium(VI)-Contaminated Groundwater.</title>
        <authorList>
            <person name="Ramsay B.D."/>
            <person name="Hwang C."/>
            <person name="Woo H.L."/>
            <person name="Carroll S.L."/>
            <person name="Lucas S."/>
            <person name="Han J."/>
            <person name="Lapidus A.L."/>
            <person name="Cheng J.F."/>
            <person name="Goodwin L.A."/>
            <person name="Pitluck S."/>
            <person name="Peters L."/>
            <person name="Chertkov O."/>
            <person name="Held B."/>
            <person name="Detter J.C."/>
            <person name="Han C.S."/>
            <person name="Tapia R."/>
            <person name="Land M.L."/>
            <person name="Hauser L.J."/>
            <person name="Kyrpides N.C."/>
            <person name="Ivanova N.N."/>
            <person name="Mikhailova N."/>
            <person name="Pagani I."/>
            <person name="Woyke T."/>
            <person name="Arkin A.P."/>
            <person name="Dehal P."/>
            <person name="Chivian D."/>
            <person name="Criddle C.S."/>
            <person name="Wu W."/>
            <person name="Chakraborty R."/>
            <person name="Hazen T.C."/>
            <person name="Fields M.W."/>
        </authorList>
    </citation>
    <scope>NUCLEOTIDE SEQUENCE [LARGE SCALE GENOMIC DNA]</scope>
    <source>
        <strain evidence="3">FW-101-2B</strain>
    </source>
</reference>